<organism evidence="1 2">
    <name type="scientific">Actinopolymorpha pittospori</name>
    <dbReference type="NCBI Taxonomy" id="648752"/>
    <lineage>
        <taxon>Bacteria</taxon>
        <taxon>Bacillati</taxon>
        <taxon>Actinomycetota</taxon>
        <taxon>Actinomycetes</taxon>
        <taxon>Propionibacteriales</taxon>
        <taxon>Actinopolymorphaceae</taxon>
        <taxon>Actinopolymorpha</taxon>
    </lineage>
</organism>
<gene>
    <name evidence="1" type="ORF">HEB94_005520</name>
</gene>
<dbReference type="EMBL" id="JADBEM010000001">
    <property type="protein sequence ID" value="MBE1608672.1"/>
    <property type="molecule type" value="Genomic_DNA"/>
</dbReference>
<dbReference type="AlphaFoldDB" id="A0A927RA77"/>
<evidence type="ECO:0000313" key="1">
    <source>
        <dbReference type="EMBL" id="MBE1608672.1"/>
    </source>
</evidence>
<proteinExistence type="predicted"/>
<dbReference type="RefSeq" id="WP_192752399.1">
    <property type="nucleotide sequence ID" value="NZ_BAABJL010000268.1"/>
</dbReference>
<evidence type="ECO:0000313" key="2">
    <source>
        <dbReference type="Proteomes" id="UP000638648"/>
    </source>
</evidence>
<dbReference type="Proteomes" id="UP000638648">
    <property type="component" value="Unassembled WGS sequence"/>
</dbReference>
<comment type="caution">
    <text evidence="1">The sequence shown here is derived from an EMBL/GenBank/DDBJ whole genome shotgun (WGS) entry which is preliminary data.</text>
</comment>
<name>A0A927RA77_9ACTN</name>
<keyword evidence="2" id="KW-1185">Reference proteome</keyword>
<accession>A0A927RA77</accession>
<sequence>MEGLLGAAMVGRPYVGLVVCAKASGSTELFIVRAATGGFPMVLFDLVAVTLTSSTAPGM</sequence>
<protein>
    <submittedName>
        <fullName evidence="1">Uncharacterized protein</fullName>
    </submittedName>
</protein>
<reference evidence="1" key="1">
    <citation type="submission" date="2020-10" db="EMBL/GenBank/DDBJ databases">
        <title>Sequencing the genomes of 1000 actinobacteria strains.</title>
        <authorList>
            <person name="Klenk H.-P."/>
        </authorList>
    </citation>
    <scope>NUCLEOTIDE SEQUENCE</scope>
    <source>
        <strain evidence="1">DSM 45354</strain>
    </source>
</reference>